<dbReference type="Gene3D" id="1.10.10.1200">
    <property type="entry name" value="MAGE homology domain, winged helix WH1 motif"/>
    <property type="match status" value="1"/>
</dbReference>
<dbReference type="InterPro" id="IPR041899">
    <property type="entry name" value="MAGE_WH2"/>
</dbReference>
<dbReference type="Gene3D" id="1.10.10.1210">
    <property type="entry name" value="MAGE homology domain, winged helix WH2 motif"/>
    <property type="match status" value="1"/>
</dbReference>
<dbReference type="SMART" id="SM01373">
    <property type="entry name" value="MAGE"/>
    <property type="match status" value="1"/>
</dbReference>
<dbReference type="GO" id="GO:0000122">
    <property type="term" value="P:negative regulation of transcription by RNA polymerase II"/>
    <property type="evidence" value="ECO:0007669"/>
    <property type="project" value="TreeGrafter"/>
</dbReference>
<dbReference type="Pfam" id="PF01454">
    <property type="entry name" value="MAGE"/>
    <property type="match status" value="1"/>
</dbReference>
<dbReference type="RefSeq" id="XP_021105861.1">
    <property type="nucleotide sequence ID" value="XM_021250202.1"/>
</dbReference>
<feature type="region of interest" description="Disordered" evidence="1">
    <location>
        <begin position="188"/>
        <end position="217"/>
    </location>
</feature>
<dbReference type="PANTHER" id="PTHR11736">
    <property type="entry name" value="MELANOMA-ASSOCIATED ANTIGEN MAGE ANTIGEN"/>
    <property type="match status" value="1"/>
</dbReference>
<name>A0AAX6SBD4_HETGA</name>
<dbReference type="AlphaFoldDB" id="A0AAX6SBD4"/>
<feature type="domain" description="MAGE" evidence="2">
    <location>
        <begin position="1"/>
        <end position="162"/>
    </location>
</feature>
<dbReference type="InterPro" id="IPR037445">
    <property type="entry name" value="MAGE"/>
</dbReference>
<evidence type="ECO:0000259" key="2">
    <source>
        <dbReference type="PROSITE" id="PS50838"/>
    </source>
</evidence>
<dbReference type="PROSITE" id="PS50838">
    <property type="entry name" value="MAGE"/>
    <property type="match status" value="1"/>
</dbReference>
<dbReference type="Proteomes" id="UP000694906">
    <property type="component" value="Unplaced"/>
</dbReference>
<proteinExistence type="predicted"/>
<dbReference type="PANTHER" id="PTHR11736:SF35">
    <property type="entry name" value="MELANOMA-ASSOCIATED ANTIGEN B5"/>
    <property type="match status" value="1"/>
</dbReference>
<evidence type="ECO:0000313" key="4">
    <source>
        <dbReference type="RefSeq" id="XP_021105861.1"/>
    </source>
</evidence>
<gene>
    <name evidence="4" type="primary">LOC101709031</name>
</gene>
<protein>
    <submittedName>
        <fullName evidence="4">Melanoma-associated antigen B3-like</fullName>
    </submittedName>
</protein>
<sequence length="217" mass="24299">MWKVTTWKNTDEFDETFKSACEHMEAIFSVEVREVDSTHHSYTLISKLTLPNNGRIRPGRGYPKTGLLMKVLAVILLNGHCVAEEILWRVLKTMKIYPGKKHIMFGEPKKLLTQDLVRLKYLVYQQVPGSDPPRHEFLWGPKAYAETSKEKILKFLSKLNKTSLNYLHSVCDASIKAMRDKTERAQAAWAAKPGSCANPSASGQATDPAASPGPAEA</sequence>
<dbReference type="FunFam" id="1.10.10.1210:FF:000001">
    <property type="entry name" value="melanoma-associated antigen D1"/>
    <property type="match status" value="1"/>
</dbReference>
<organism evidence="3 4">
    <name type="scientific">Heterocephalus glaber</name>
    <name type="common">Naked mole rat</name>
    <dbReference type="NCBI Taxonomy" id="10181"/>
    <lineage>
        <taxon>Eukaryota</taxon>
        <taxon>Metazoa</taxon>
        <taxon>Chordata</taxon>
        <taxon>Craniata</taxon>
        <taxon>Vertebrata</taxon>
        <taxon>Euteleostomi</taxon>
        <taxon>Mammalia</taxon>
        <taxon>Eutheria</taxon>
        <taxon>Euarchontoglires</taxon>
        <taxon>Glires</taxon>
        <taxon>Rodentia</taxon>
        <taxon>Hystricomorpha</taxon>
        <taxon>Bathyergidae</taxon>
        <taxon>Heterocephalus</taxon>
    </lineage>
</organism>
<accession>A0AAX6SBD4</accession>
<dbReference type="InterPro" id="IPR041898">
    <property type="entry name" value="MAGE_WH1"/>
</dbReference>
<dbReference type="GO" id="GO:0005634">
    <property type="term" value="C:nucleus"/>
    <property type="evidence" value="ECO:0007669"/>
    <property type="project" value="TreeGrafter"/>
</dbReference>
<evidence type="ECO:0000256" key="1">
    <source>
        <dbReference type="SAM" id="MobiDB-lite"/>
    </source>
</evidence>
<reference evidence="4" key="1">
    <citation type="submission" date="2025-08" db="UniProtKB">
        <authorList>
            <consortium name="RefSeq"/>
        </authorList>
    </citation>
    <scope>IDENTIFICATION</scope>
</reference>
<evidence type="ECO:0000313" key="3">
    <source>
        <dbReference type="Proteomes" id="UP000694906"/>
    </source>
</evidence>
<keyword evidence="3" id="KW-1185">Reference proteome</keyword>
<dbReference type="InterPro" id="IPR002190">
    <property type="entry name" value="MHD_dom"/>
</dbReference>
<dbReference type="GeneID" id="101709031"/>